<organism evidence="2 3">
    <name type="scientific">Gemella bergeri ATCC 700627</name>
    <dbReference type="NCBI Taxonomy" id="1321820"/>
    <lineage>
        <taxon>Bacteria</taxon>
        <taxon>Bacillati</taxon>
        <taxon>Bacillota</taxon>
        <taxon>Bacilli</taxon>
        <taxon>Bacillales</taxon>
        <taxon>Gemellaceae</taxon>
        <taxon>Gemella</taxon>
    </lineage>
</organism>
<dbReference type="PATRIC" id="fig|1321820.3.peg.1154"/>
<name>U2QLK6_9BACL</name>
<dbReference type="PANTHER" id="PTHR33169:SF14">
    <property type="entry name" value="TRANSCRIPTIONAL REGULATOR RV3488"/>
    <property type="match status" value="1"/>
</dbReference>
<dbReference type="AlphaFoldDB" id="U2QLK6"/>
<dbReference type="eggNOG" id="COG1695">
    <property type="taxonomic scope" value="Bacteria"/>
</dbReference>
<dbReference type="Gene3D" id="1.10.10.10">
    <property type="entry name" value="Winged helix-like DNA-binding domain superfamily/Winged helix DNA-binding domain"/>
    <property type="match status" value="1"/>
</dbReference>
<sequence length="111" mass="12809">MKGDIPMNTQLKRGILDICVLASLRNSDSYGYKIVKDVSLIIPITESTLYPILKRLENNNSVLSYSVEHNGRLRKYYKITDTGLKKIDDFLISWQAIQKAYEFILGEESYE</sequence>
<protein>
    <submittedName>
        <fullName evidence="2">Transcriptional regulator, PadR family</fullName>
    </submittedName>
</protein>
<proteinExistence type="predicted"/>
<dbReference type="HOGENOM" id="CLU_063440_3_0_9"/>
<gene>
    <name evidence="2" type="ORF">HMPREF1983_01192</name>
</gene>
<accession>U2QLK6</accession>
<dbReference type="SUPFAM" id="SSF46785">
    <property type="entry name" value="Winged helix' DNA-binding domain"/>
    <property type="match status" value="1"/>
</dbReference>
<dbReference type="InterPro" id="IPR052509">
    <property type="entry name" value="Metal_resp_DNA-bind_regulator"/>
</dbReference>
<dbReference type="InterPro" id="IPR036390">
    <property type="entry name" value="WH_DNA-bd_sf"/>
</dbReference>
<dbReference type="InterPro" id="IPR005149">
    <property type="entry name" value="Tscrpt_reg_PadR_N"/>
</dbReference>
<dbReference type="InterPro" id="IPR036388">
    <property type="entry name" value="WH-like_DNA-bd_sf"/>
</dbReference>
<feature type="domain" description="Transcription regulator PadR N-terminal" evidence="1">
    <location>
        <begin position="20"/>
        <end position="87"/>
    </location>
</feature>
<dbReference type="EMBL" id="AWVP01000073">
    <property type="protein sequence ID" value="ERK57089.1"/>
    <property type="molecule type" value="Genomic_DNA"/>
</dbReference>
<comment type="caution">
    <text evidence="2">The sequence shown here is derived from an EMBL/GenBank/DDBJ whole genome shotgun (WGS) entry which is preliminary data.</text>
</comment>
<dbReference type="Pfam" id="PF03551">
    <property type="entry name" value="PadR"/>
    <property type="match status" value="1"/>
</dbReference>
<evidence type="ECO:0000313" key="3">
    <source>
        <dbReference type="Proteomes" id="UP000016637"/>
    </source>
</evidence>
<dbReference type="Proteomes" id="UP000016637">
    <property type="component" value="Unassembled WGS sequence"/>
</dbReference>
<evidence type="ECO:0000313" key="2">
    <source>
        <dbReference type="EMBL" id="ERK57089.1"/>
    </source>
</evidence>
<evidence type="ECO:0000259" key="1">
    <source>
        <dbReference type="Pfam" id="PF03551"/>
    </source>
</evidence>
<keyword evidence="3" id="KW-1185">Reference proteome</keyword>
<reference evidence="2 3" key="1">
    <citation type="submission" date="2013-08" db="EMBL/GenBank/DDBJ databases">
        <authorList>
            <person name="Weinstock G."/>
            <person name="Sodergren E."/>
            <person name="Wylie T."/>
            <person name="Fulton L."/>
            <person name="Fulton R."/>
            <person name="Fronick C."/>
            <person name="O'Laughlin M."/>
            <person name="Godfrey J."/>
            <person name="Miner T."/>
            <person name="Herter B."/>
            <person name="Appelbaum E."/>
            <person name="Cordes M."/>
            <person name="Lek S."/>
            <person name="Wollam A."/>
            <person name="Pepin K.H."/>
            <person name="Palsikar V.B."/>
            <person name="Mitreva M."/>
            <person name="Wilson R.K."/>
        </authorList>
    </citation>
    <scope>NUCLEOTIDE SEQUENCE [LARGE SCALE GENOMIC DNA]</scope>
    <source>
        <strain evidence="2 3">ATCC 700627</strain>
    </source>
</reference>
<dbReference type="PANTHER" id="PTHR33169">
    <property type="entry name" value="PADR-FAMILY TRANSCRIPTIONAL REGULATOR"/>
    <property type="match status" value="1"/>
</dbReference>